<dbReference type="Gene3D" id="1.10.357.140">
    <property type="entry name" value="UbiA prenyltransferase"/>
    <property type="match status" value="1"/>
</dbReference>
<dbReference type="CDD" id="cd13957">
    <property type="entry name" value="PT_UbiA_Cox10"/>
    <property type="match status" value="1"/>
</dbReference>
<dbReference type="PANTHER" id="PTHR43448:SF2">
    <property type="entry name" value="PROTOHEME IX FARNESYLTRANSFERASE, MITOCHONDRIAL"/>
    <property type="match status" value="1"/>
</dbReference>
<evidence type="ECO:0000256" key="3">
    <source>
        <dbReference type="ARBA" id="ARBA00022475"/>
    </source>
</evidence>
<dbReference type="EMBL" id="JMIR01000006">
    <property type="protein sequence ID" value="KEO84139.1"/>
    <property type="molecule type" value="Genomic_DNA"/>
</dbReference>
<feature type="transmembrane region" description="Helical" evidence="10">
    <location>
        <begin position="242"/>
        <end position="260"/>
    </location>
</feature>
<protein>
    <recommendedName>
        <fullName evidence="10">Protoheme IX farnesyltransferase</fullName>
        <ecNumber evidence="10">2.5.1.141</ecNumber>
    </recommendedName>
    <alternativeName>
        <fullName evidence="10">Heme B farnesyltransferase</fullName>
    </alternativeName>
    <alternativeName>
        <fullName evidence="10">Heme O synthase</fullName>
    </alternativeName>
</protein>
<evidence type="ECO:0000256" key="1">
    <source>
        <dbReference type="ARBA" id="ARBA00004651"/>
    </source>
</evidence>
<keyword evidence="4 10" id="KW-0808">Transferase</keyword>
<dbReference type="STRING" id="1157490.EL26_06650"/>
<evidence type="ECO:0000256" key="10">
    <source>
        <dbReference type="HAMAP-Rule" id="MF_00154"/>
    </source>
</evidence>
<proteinExistence type="inferred from homology"/>
<dbReference type="PANTHER" id="PTHR43448">
    <property type="entry name" value="PROTOHEME IX FARNESYLTRANSFERASE, MITOCHONDRIAL"/>
    <property type="match status" value="1"/>
</dbReference>
<comment type="pathway">
    <text evidence="2 10">Porphyrin-containing compound metabolism; heme O biosynthesis; heme O from protoheme: step 1/1.</text>
</comment>
<dbReference type="GO" id="GO:0008495">
    <property type="term" value="F:protoheme IX farnesyltransferase activity"/>
    <property type="evidence" value="ECO:0007669"/>
    <property type="project" value="UniProtKB-UniRule"/>
</dbReference>
<comment type="miscellaneous">
    <text evidence="10">Carbon 2 of the heme B porphyrin ring is defined according to the Fischer nomenclature.</text>
</comment>
<evidence type="ECO:0000256" key="4">
    <source>
        <dbReference type="ARBA" id="ARBA00022679"/>
    </source>
</evidence>
<dbReference type="OrthoDB" id="9814417at2"/>
<evidence type="ECO:0000256" key="7">
    <source>
        <dbReference type="ARBA" id="ARBA00023133"/>
    </source>
</evidence>
<feature type="transmembrane region" description="Helical" evidence="10">
    <location>
        <begin position="97"/>
        <end position="115"/>
    </location>
</feature>
<reference evidence="11 12" key="1">
    <citation type="journal article" date="2013" name="Int. J. Syst. Evol. Microbiol.">
        <title>Tumebacillus flagellatus sp. nov., an alpha-amylase/pullulanase-producing bacterium isolated from cassava wastewater.</title>
        <authorList>
            <person name="Wang Q."/>
            <person name="Xie N."/>
            <person name="Qin Y."/>
            <person name="Shen N."/>
            <person name="Zhu J."/>
            <person name="Mi H."/>
            <person name="Huang R."/>
        </authorList>
    </citation>
    <scope>NUCLEOTIDE SEQUENCE [LARGE SCALE GENOMIC DNA]</scope>
    <source>
        <strain evidence="11 12">GST4</strain>
    </source>
</reference>
<dbReference type="Pfam" id="PF01040">
    <property type="entry name" value="UbiA"/>
    <property type="match status" value="1"/>
</dbReference>
<dbReference type="InterPro" id="IPR030470">
    <property type="entry name" value="UbiA_prenylTrfase_CS"/>
</dbReference>
<evidence type="ECO:0000313" key="11">
    <source>
        <dbReference type="EMBL" id="KEO84139.1"/>
    </source>
</evidence>
<dbReference type="EC" id="2.5.1.141" evidence="10"/>
<dbReference type="InterPro" id="IPR000537">
    <property type="entry name" value="UbiA_prenyltransferase"/>
</dbReference>
<evidence type="ECO:0000256" key="9">
    <source>
        <dbReference type="ARBA" id="ARBA00047690"/>
    </source>
</evidence>
<dbReference type="InterPro" id="IPR006369">
    <property type="entry name" value="Protohaem_IX_farnesylTrfase"/>
</dbReference>
<dbReference type="PROSITE" id="PS00943">
    <property type="entry name" value="UBIA"/>
    <property type="match status" value="1"/>
</dbReference>
<dbReference type="eggNOG" id="COG0109">
    <property type="taxonomic scope" value="Bacteria"/>
</dbReference>
<name>A0A074LT21_9BACL</name>
<dbReference type="FunFam" id="1.10.357.140:FF:000001">
    <property type="entry name" value="Protoheme IX farnesyltransferase"/>
    <property type="match status" value="1"/>
</dbReference>
<keyword evidence="3 10" id="KW-1003">Cell membrane</keyword>
<comment type="caution">
    <text evidence="11">The sequence shown here is derived from an EMBL/GenBank/DDBJ whole genome shotgun (WGS) entry which is preliminary data.</text>
</comment>
<keyword evidence="7 10" id="KW-0350">Heme biosynthesis</keyword>
<comment type="subunit">
    <text evidence="10">Interacts with CtaA.</text>
</comment>
<sequence length="295" mass="32711">MSAVGSYRSPLQVIRAYCELTKPKILLMLAFTSFSAALVATHGSVDFAKLLFMFIGTALSSGGAAAINMWYDRDIDAVMERTQGRPIPRGMIDPEKAFRFGLLLGVLSFVVLYVLVNPLTAWLGLAGYIYYAVIYTVWLKRRTPQNIVIGGGAGAMPVLIGWAAVTGTLSLAPILMFLIIFFWTPPHSWALALYKNAEYTKALVPMMPVVKGPRSTKRQSVVYTVLLFATSIALYFTHAVGALYLVIAVPMNVVFLYATIKMHQEADDTFVWAKRTFFWSLVYILVVFTAMMIGM</sequence>
<keyword evidence="12" id="KW-1185">Reference proteome</keyword>
<dbReference type="InterPro" id="IPR044878">
    <property type="entry name" value="UbiA_sf"/>
</dbReference>
<comment type="catalytic activity">
    <reaction evidence="9 10">
        <text>heme b + (2E,6E)-farnesyl diphosphate + H2O = Fe(II)-heme o + diphosphate</text>
        <dbReference type="Rhea" id="RHEA:28070"/>
        <dbReference type="ChEBI" id="CHEBI:15377"/>
        <dbReference type="ChEBI" id="CHEBI:33019"/>
        <dbReference type="ChEBI" id="CHEBI:60344"/>
        <dbReference type="ChEBI" id="CHEBI:60530"/>
        <dbReference type="ChEBI" id="CHEBI:175763"/>
        <dbReference type="EC" id="2.5.1.141"/>
    </reaction>
</comment>
<dbReference type="NCBIfam" id="NF003349">
    <property type="entry name" value="PRK04375.1-2"/>
    <property type="match status" value="1"/>
</dbReference>
<dbReference type="NCBIfam" id="TIGR01473">
    <property type="entry name" value="cyoE_ctaB"/>
    <property type="match status" value="1"/>
</dbReference>
<keyword evidence="6 10" id="KW-1133">Transmembrane helix</keyword>
<accession>A0A074LT21</accession>
<evidence type="ECO:0000256" key="6">
    <source>
        <dbReference type="ARBA" id="ARBA00022989"/>
    </source>
</evidence>
<feature type="transmembrane region" description="Helical" evidence="10">
    <location>
        <begin position="121"/>
        <end position="139"/>
    </location>
</feature>
<comment type="similarity">
    <text evidence="10">Belongs to the UbiA prenyltransferase family. Protoheme IX farnesyltransferase subfamily.</text>
</comment>
<dbReference type="GO" id="GO:0048034">
    <property type="term" value="P:heme O biosynthetic process"/>
    <property type="evidence" value="ECO:0007669"/>
    <property type="project" value="UniProtKB-UniRule"/>
</dbReference>
<evidence type="ECO:0000313" key="12">
    <source>
        <dbReference type="Proteomes" id="UP000027931"/>
    </source>
</evidence>
<comment type="function">
    <text evidence="10">Converts heme B (protoheme IX) to heme O by substitution of the vinyl group on carbon 2 of heme B porphyrin ring with a hydroxyethyl farnesyl side group.</text>
</comment>
<dbReference type="HAMAP" id="MF_00154">
    <property type="entry name" value="CyoE_CtaB"/>
    <property type="match status" value="1"/>
</dbReference>
<dbReference type="AlphaFoldDB" id="A0A074LT21"/>
<evidence type="ECO:0000256" key="8">
    <source>
        <dbReference type="ARBA" id="ARBA00023136"/>
    </source>
</evidence>
<gene>
    <name evidence="10" type="primary">ctaB</name>
    <name evidence="11" type="ORF">EL26_06650</name>
</gene>
<dbReference type="Proteomes" id="UP000027931">
    <property type="component" value="Unassembled WGS sequence"/>
</dbReference>
<feature type="transmembrane region" description="Helical" evidence="10">
    <location>
        <begin position="272"/>
        <end position="293"/>
    </location>
</feature>
<evidence type="ECO:0000256" key="5">
    <source>
        <dbReference type="ARBA" id="ARBA00022692"/>
    </source>
</evidence>
<keyword evidence="8 10" id="KW-0472">Membrane</keyword>
<organism evidence="11 12">
    <name type="scientific">Tumebacillus flagellatus</name>
    <dbReference type="NCBI Taxonomy" id="1157490"/>
    <lineage>
        <taxon>Bacteria</taxon>
        <taxon>Bacillati</taxon>
        <taxon>Bacillota</taxon>
        <taxon>Bacilli</taxon>
        <taxon>Bacillales</taxon>
        <taxon>Alicyclobacillaceae</taxon>
        <taxon>Tumebacillus</taxon>
    </lineage>
</organism>
<comment type="subcellular location">
    <subcellularLocation>
        <location evidence="1 10">Cell membrane</location>
        <topology evidence="1 10">Multi-pass membrane protein</topology>
    </subcellularLocation>
</comment>
<feature type="transmembrane region" description="Helical" evidence="10">
    <location>
        <begin position="25"/>
        <end position="45"/>
    </location>
</feature>
<dbReference type="GO" id="GO:0005886">
    <property type="term" value="C:plasma membrane"/>
    <property type="evidence" value="ECO:0007669"/>
    <property type="project" value="UniProtKB-SubCell"/>
</dbReference>
<keyword evidence="5 10" id="KW-0812">Transmembrane</keyword>
<evidence type="ECO:0000256" key="2">
    <source>
        <dbReference type="ARBA" id="ARBA00004919"/>
    </source>
</evidence>
<feature type="transmembrane region" description="Helical" evidence="10">
    <location>
        <begin position="51"/>
        <end position="71"/>
    </location>
</feature>
<dbReference type="UniPathway" id="UPA00834">
    <property type="reaction ID" value="UER00712"/>
</dbReference>